<sequence>MEAPLEEEIIWAANQTWVSMATGAAGTASRWLGSCDGCQASAESERGTRGDGAGVGEFAVKDTLTSLASAEPVTEDRFSFFHTPSPVNSRTPD</sequence>
<protein>
    <submittedName>
        <fullName evidence="1">Uncharacterized protein</fullName>
    </submittedName>
</protein>
<evidence type="ECO:0000313" key="1">
    <source>
        <dbReference type="EMBL" id="TUF70659.1"/>
    </source>
</evidence>
<dbReference type="Proteomes" id="UP000319801">
    <property type="component" value="Unassembled WGS sequence"/>
</dbReference>
<reference evidence="1 2" key="1">
    <citation type="journal article" date="2019" name="Genome Biol. Evol.">
        <title>Whole-Genome Sequencing of the Giant Devil Catfish, Bagarius yarrelli.</title>
        <authorList>
            <person name="Jiang W."/>
            <person name="Lv Y."/>
            <person name="Cheng L."/>
            <person name="Yang K."/>
            <person name="Chao B."/>
            <person name="Wang X."/>
            <person name="Li Y."/>
            <person name="Pan X."/>
            <person name="You X."/>
            <person name="Zhang Y."/>
            <person name="Yang J."/>
            <person name="Li J."/>
            <person name="Zhang X."/>
            <person name="Liu S."/>
            <person name="Sun C."/>
            <person name="Yang J."/>
            <person name="Shi Q."/>
        </authorList>
    </citation>
    <scope>NUCLEOTIDE SEQUENCE [LARGE SCALE GENOMIC DNA]</scope>
    <source>
        <strain evidence="1">JWS20170419001</strain>
        <tissue evidence="1">Muscle</tissue>
    </source>
</reference>
<dbReference type="AlphaFoldDB" id="A0A556VWJ3"/>
<organism evidence="1 2">
    <name type="scientific">Bagarius yarrelli</name>
    <name type="common">Goonch</name>
    <name type="synonym">Bagrus yarrelli</name>
    <dbReference type="NCBI Taxonomy" id="175774"/>
    <lineage>
        <taxon>Eukaryota</taxon>
        <taxon>Metazoa</taxon>
        <taxon>Chordata</taxon>
        <taxon>Craniata</taxon>
        <taxon>Vertebrata</taxon>
        <taxon>Euteleostomi</taxon>
        <taxon>Actinopterygii</taxon>
        <taxon>Neopterygii</taxon>
        <taxon>Teleostei</taxon>
        <taxon>Ostariophysi</taxon>
        <taxon>Siluriformes</taxon>
        <taxon>Sisoridae</taxon>
        <taxon>Sisorinae</taxon>
        <taxon>Bagarius</taxon>
    </lineage>
</organism>
<gene>
    <name evidence="1" type="ORF">Baya_16810</name>
</gene>
<proteinExistence type="predicted"/>
<dbReference type="EMBL" id="VCAZ01000358">
    <property type="protein sequence ID" value="TUF70659.1"/>
    <property type="molecule type" value="Genomic_DNA"/>
</dbReference>
<comment type="caution">
    <text evidence="1">The sequence shown here is derived from an EMBL/GenBank/DDBJ whole genome shotgun (WGS) entry which is preliminary data.</text>
</comment>
<evidence type="ECO:0000313" key="2">
    <source>
        <dbReference type="Proteomes" id="UP000319801"/>
    </source>
</evidence>
<keyword evidence="2" id="KW-1185">Reference proteome</keyword>
<accession>A0A556VWJ3</accession>
<name>A0A556VWJ3_BAGYA</name>